<evidence type="ECO:0000256" key="1">
    <source>
        <dbReference type="SAM" id="MobiDB-lite"/>
    </source>
</evidence>
<proteinExistence type="predicted"/>
<dbReference type="Pfam" id="PF16640">
    <property type="entry name" value="Big_3_5"/>
    <property type="match status" value="7"/>
</dbReference>
<dbReference type="InterPro" id="IPR032109">
    <property type="entry name" value="Big_3_5"/>
</dbReference>
<name>A0ABW4P0A3_9NOCA</name>
<evidence type="ECO:0000313" key="5">
    <source>
        <dbReference type="Proteomes" id="UP001597286"/>
    </source>
</evidence>
<sequence length="872" mass="84574">MSLSLSRRLATPLIAAAAATGLVLGVTNGVAAADPPQSSNSVQDKQLLLSKEVVGSNVVLPGASVTYRTTIAYTTANGVGNAPLSQLSIAYLREVPPAGWVNTARSLSYAGGGGTWATQDGGQKVTCSSGCTFLVGGYVIKSGQSAVLTTTYTVPAGTAPGVYDSGAFSAQPNTWSGGERGSNTFGAFVQVADPTVATTTTLNVPGTATVGQSVALTANVGPANSVGTVQFKDGGVDIGGPVTVSGGNATLNHTFTTAGNHDITAAFTAGAGFHNSASGVQTVAVSLAESTTTLNVPATAHTDEAVDLTANVVPAGATGTVQFKDGATDIGGPVPVNAGAATLNHTFTTVGNHDITAVYSGDATHGPSTSAVSAVDVSVKVVDTTISLTAPATSSVGQAVDLTATVVPAEATGTVQFKDGATDIGGPVPVNAGAATLNHTFTTVGNHDITAVYSGDATHNPSTSTVSAVDVTVVGTTTGLSAPATAVTGAAVDLVASVDPANATGTVEFKDGDVVLGTAPVTGGTATLSHTFTTAGSHSITAAYSGDASNAPSASAASVVDVSVAVVDTTTTLNVPATAKTGTAVDLTATVSPAEATGTVEFKDGATVLGTAPVTGGTATLNHTFTADGAHSITAVYSGAEGFATSTSAPGTVDVSTDPVVVDTTTTLSVPATAVTGNAVDLTATVSPAEATGTVEFKDGATVLGTAPVTAGTATLNHTFTTAGSHSITAVYSGAEGFNGSSSTAGTVSVTDPAPGDVATVTTLEAPSSAATADLVTLTATVKTDAGAPVANGTVRFFDGATQIGEVVADADGKAVLTHAFVTTGARQVTAVFTGEPGFTGSTSAAATITVADPGTPGGSGSSGSLENIFGS</sequence>
<organism evidence="4 5">
    <name type="scientific">Rhodococcus gannanensis</name>
    <dbReference type="NCBI Taxonomy" id="1960308"/>
    <lineage>
        <taxon>Bacteria</taxon>
        <taxon>Bacillati</taxon>
        <taxon>Actinomycetota</taxon>
        <taxon>Actinomycetes</taxon>
        <taxon>Mycobacteriales</taxon>
        <taxon>Nocardiaceae</taxon>
        <taxon>Rhodococcus</taxon>
    </lineage>
</organism>
<evidence type="ECO:0000313" key="4">
    <source>
        <dbReference type="EMBL" id="MFD1811913.1"/>
    </source>
</evidence>
<dbReference type="PROSITE" id="PS51127">
    <property type="entry name" value="BIG1"/>
    <property type="match status" value="1"/>
</dbReference>
<feature type="domain" description="Big-1" evidence="3">
    <location>
        <begin position="761"/>
        <end position="852"/>
    </location>
</feature>
<accession>A0ABW4P0A3</accession>
<evidence type="ECO:0000256" key="2">
    <source>
        <dbReference type="SAM" id="SignalP"/>
    </source>
</evidence>
<evidence type="ECO:0000259" key="3">
    <source>
        <dbReference type="PROSITE" id="PS51127"/>
    </source>
</evidence>
<comment type="caution">
    <text evidence="4">The sequence shown here is derived from an EMBL/GenBank/DDBJ whole genome shotgun (WGS) entry which is preliminary data.</text>
</comment>
<reference evidence="5" key="1">
    <citation type="journal article" date="2019" name="Int. J. Syst. Evol. Microbiol.">
        <title>The Global Catalogue of Microorganisms (GCM) 10K type strain sequencing project: providing services to taxonomists for standard genome sequencing and annotation.</title>
        <authorList>
            <consortium name="The Broad Institute Genomics Platform"/>
            <consortium name="The Broad Institute Genome Sequencing Center for Infectious Disease"/>
            <person name="Wu L."/>
            <person name="Ma J."/>
        </authorList>
    </citation>
    <scope>NUCLEOTIDE SEQUENCE [LARGE SCALE GENOMIC DNA]</scope>
    <source>
        <strain evidence="5">DT72</strain>
    </source>
</reference>
<dbReference type="InterPro" id="IPR013783">
    <property type="entry name" value="Ig-like_fold"/>
</dbReference>
<dbReference type="InterPro" id="IPR003344">
    <property type="entry name" value="Big_1_dom"/>
</dbReference>
<dbReference type="EMBL" id="JBHUFB010000009">
    <property type="protein sequence ID" value="MFD1811913.1"/>
    <property type="molecule type" value="Genomic_DNA"/>
</dbReference>
<keyword evidence="2" id="KW-0732">Signal</keyword>
<protein>
    <submittedName>
        <fullName evidence="4">Beta strand repeat-containing protein</fullName>
    </submittedName>
</protein>
<dbReference type="RefSeq" id="WP_378484454.1">
    <property type="nucleotide sequence ID" value="NZ_JBHUFB010000009.1"/>
</dbReference>
<feature type="region of interest" description="Disordered" evidence="1">
    <location>
        <begin position="852"/>
        <end position="872"/>
    </location>
</feature>
<keyword evidence="5" id="KW-1185">Reference proteome</keyword>
<dbReference type="Gene3D" id="2.60.40.10">
    <property type="entry name" value="Immunoglobulins"/>
    <property type="match status" value="7"/>
</dbReference>
<feature type="signal peptide" evidence="2">
    <location>
        <begin position="1"/>
        <end position="32"/>
    </location>
</feature>
<dbReference type="Proteomes" id="UP001597286">
    <property type="component" value="Unassembled WGS sequence"/>
</dbReference>
<feature type="chain" id="PRO_5045143608" evidence="2">
    <location>
        <begin position="33"/>
        <end position="872"/>
    </location>
</feature>
<gene>
    <name evidence="4" type="ORF">ACFSJG_06770</name>
</gene>